<comment type="caution">
    <text evidence="5">The sequence shown here is derived from an EMBL/GenBank/DDBJ whole genome shotgun (WGS) entry which is preliminary data.</text>
</comment>
<evidence type="ECO:0000259" key="4">
    <source>
        <dbReference type="PROSITE" id="PS51898"/>
    </source>
</evidence>
<accession>A0A4Z0CC47</accession>
<dbReference type="PANTHER" id="PTHR30349">
    <property type="entry name" value="PHAGE INTEGRASE-RELATED"/>
    <property type="match status" value="1"/>
</dbReference>
<dbReference type="GO" id="GO:0015074">
    <property type="term" value="P:DNA integration"/>
    <property type="evidence" value="ECO:0007669"/>
    <property type="project" value="UniProtKB-KW"/>
</dbReference>
<dbReference type="InterPro" id="IPR013762">
    <property type="entry name" value="Integrase-like_cat_sf"/>
</dbReference>
<name>A0A4Z0CC47_9BURK</name>
<dbReference type="PROSITE" id="PS51898">
    <property type="entry name" value="TYR_RECOMBINASE"/>
    <property type="match status" value="1"/>
</dbReference>
<gene>
    <name evidence="5" type="ORF">EZ216_00330</name>
</gene>
<dbReference type="Gene3D" id="1.10.443.10">
    <property type="entry name" value="Intergrase catalytic core"/>
    <property type="match status" value="1"/>
</dbReference>
<evidence type="ECO:0000313" key="6">
    <source>
        <dbReference type="Proteomes" id="UP000297839"/>
    </source>
</evidence>
<feature type="compositionally biased region" description="Pro residues" evidence="3">
    <location>
        <begin position="185"/>
        <end position="197"/>
    </location>
</feature>
<dbReference type="OrthoDB" id="9801717at2"/>
<dbReference type="InterPro" id="IPR011010">
    <property type="entry name" value="DNA_brk_join_enz"/>
</dbReference>
<evidence type="ECO:0000256" key="3">
    <source>
        <dbReference type="SAM" id="MobiDB-lite"/>
    </source>
</evidence>
<reference evidence="5 6" key="1">
    <citation type="submission" date="2019-03" db="EMBL/GenBank/DDBJ databases">
        <title>Ramlibacter sp. 18x22-1, whole genome shotgun sequence.</title>
        <authorList>
            <person name="Zhang X."/>
            <person name="Feng G."/>
            <person name="Zhu H."/>
        </authorList>
    </citation>
    <scope>NUCLEOTIDE SEQUENCE [LARGE SCALE GENOMIC DNA]</scope>
    <source>
        <strain evidence="5 6">18x22-1</strain>
    </source>
</reference>
<evidence type="ECO:0000313" key="5">
    <source>
        <dbReference type="EMBL" id="TFZ07649.1"/>
    </source>
</evidence>
<keyword evidence="6" id="KW-1185">Reference proteome</keyword>
<dbReference type="GO" id="GO:0006310">
    <property type="term" value="P:DNA recombination"/>
    <property type="evidence" value="ECO:0007669"/>
    <property type="project" value="UniProtKB-KW"/>
</dbReference>
<protein>
    <recommendedName>
        <fullName evidence="4">Tyr recombinase domain-containing protein</fullName>
    </recommendedName>
</protein>
<keyword evidence="2" id="KW-0233">DNA recombination</keyword>
<feature type="domain" description="Tyr recombinase" evidence="4">
    <location>
        <begin position="1"/>
        <end position="184"/>
    </location>
</feature>
<sequence length="203" mass="22602">MRLMEVLRLRVKDIDFHRRVIVVREAKGAKDRVVMLPLSIAGELQSQLVLAQTLWRQDRLAHAPGVEVPYALERKYPNVGRTWGWFWAFPSPSTSSDPRSGAERLHHVHEDRLQRALRAASAIAGLHQRVTAHTLRHSFPTHLLQTCTDIRTVQELLGHSDVSTTMIYTHVLKVAAGGTAGPLDRLPPPALTPPPRHSPAGSA</sequence>
<proteinExistence type="predicted"/>
<dbReference type="InterPro" id="IPR050090">
    <property type="entry name" value="Tyrosine_recombinase_XerCD"/>
</dbReference>
<dbReference type="GO" id="GO:0003677">
    <property type="term" value="F:DNA binding"/>
    <property type="evidence" value="ECO:0007669"/>
    <property type="project" value="InterPro"/>
</dbReference>
<dbReference type="EMBL" id="SMLK01000001">
    <property type="protein sequence ID" value="TFZ07649.1"/>
    <property type="molecule type" value="Genomic_DNA"/>
</dbReference>
<dbReference type="Proteomes" id="UP000297839">
    <property type="component" value="Unassembled WGS sequence"/>
</dbReference>
<keyword evidence="1" id="KW-0229">DNA integration</keyword>
<evidence type="ECO:0000256" key="2">
    <source>
        <dbReference type="ARBA" id="ARBA00023172"/>
    </source>
</evidence>
<feature type="region of interest" description="Disordered" evidence="3">
    <location>
        <begin position="179"/>
        <end position="203"/>
    </location>
</feature>
<dbReference type="Pfam" id="PF00589">
    <property type="entry name" value="Phage_integrase"/>
    <property type="match status" value="1"/>
</dbReference>
<organism evidence="5 6">
    <name type="scientific">Ramlibacter humi</name>
    <dbReference type="NCBI Taxonomy" id="2530451"/>
    <lineage>
        <taxon>Bacteria</taxon>
        <taxon>Pseudomonadati</taxon>
        <taxon>Pseudomonadota</taxon>
        <taxon>Betaproteobacteria</taxon>
        <taxon>Burkholderiales</taxon>
        <taxon>Comamonadaceae</taxon>
        <taxon>Ramlibacter</taxon>
    </lineage>
</organism>
<dbReference type="SUPFAM" id="SSF56349">
    <property type="entry name" value="DNA breaking-rejoining enzymes"/>
    <property type="match status" value="1"/>
</dbReference>
<evidence type="ECO:0000256" key="1">
    <source>
        <dbReference type="ARBA" id="ARBA00022908"/>
    </source>
</evidence>
<dbReference type="PANTHER" id="PTHR30349:SF64">
    <property type="entry name" value="PROPHAGE INTEGRASE INTD-RELATED"/>
    <property type="match status" value="1"/>
</dbReference>
<dbReference type="AlphaFoldDB" id="A0A4Z0CC47"/>
<dbReference type="InterPro" id="IPR002104">
    <property type="entry name" value="Integrase_catalytic"/>
</dbReference>